<accession>A0A1V9F6A0</accession>
<name>A0A1V9F6A0_9BACT</name>
<evidence type="ECO:0000313" key="3">
    <source>
        <dbReference type="EMBL" id="OQP53746.1"/>
    </source>
</evidence>
<reference evidence="4" key="1">
    <citation type="submission" date="2016-04" db="EMBL/GenBank/DDBJ databases">
        <authorList>
            <person name="Chen L."/>
            <person name="Zhuang W."/>
            <person name="Wang G."/>
        </authorList>
    </citation>
    <scope>NUCLEOTIDE SEQUENCE [LARGE SCALE GENOMIC DNA]</scope>
    <source>
        <strain evidence="4">208</strain>
    </source>
</reference>
<sequence>MKKILVIFAHPVLEKSRVHKSLLHSISRLDHVTFNDLYENYPDFDIDVKREQQLLLAHDIIIWQFPFYWYSAPALLKQWQDLVLQHGWAYGKNGMALNGKKVFNVITSGGGMQAYQPDGYQHCTMSDLLRPYERTAALCHMAYWPPFWVPGTHKLEAAQIEEFGEKYRQLLIELGKGNLTDEEILPVNCINDLIEITKSNTA</sequence>
<evidence type="ECO:0000313" key="4">
    <source>
        <dbReference type="Proteomes" id="UP000192276"/>
    </source>
</evidence>
<dbReference type="GO" id="GO:0003955">
    <property type="term" value="F:NAD(P)H dehydrogenase (quinone) activity"/>
    <property type="evidence" value="ECO:0007669"/>
    <property type="project" value="TreeGrafter"/>
</dbReference>
<dbReference type="GO" id="GO:0010181">
    <property type="term" value="F:FMN binding"/>
    <property type="evidence" value="ECO:0007669"/>
    <property type="project" value="TreeGrafter"/>
</dbReference>
<dbReference type="GO" id="GO:0009055">
    <property type="term" value="F:electron transfer activity"/>
    <property type="evidence" value="ECO:0007669"/>
    <property type="project" value="TreeGrafter"/>
</dbReference>
<dbReference type="PANTHER" id="PTHR47307:SF1">
    <property type="entry name" value="GLUTATHIONE-REGULATED POTASSIUM-EFFLUX SYSTEM ANCILLARY PROTEIN KEFG"/>
    <property type="match status" value="1"/>
</dbReference>
<dbReference type="Gene3D" id="3.40.50.360">
    <property type="match status" value="1"/>
</dbReference>
<evidence type="ECO:0000259" key="2">
    <source>
        <dbReference type="Pfam" id="PF02525"/>
    </source>
</evidence>
<proteinExistence type="predicted"/>
<dbReference type="SUPFAM" id="SSF52218">
    <property type="entry name" value="Flavoproteins"/>
    <property type="match status" value="1"/>
</dbReference>
<evidence type="ECO:0000256" key="1">
    <source>
        <dbReference type="ARBA" id="ARBA00023002"/>
    </source>
</evidence>
<protein>
    <submittedName>
        <fullName evidence="3">NAD(P)H oxidoreductase</fullName>
    </submittedName>
</protein>
<keyword evidence="4" id="KW-1185">Reference proteome</keyword>
<organism evidence="3 4">
    <name type="scientific">Niastella populi</name>
    <dbReference type="NCBI Taxonomy" id="550983"/>
    <lineage>
        <taxon>Bacteria</taxon>
        <taxon>Pseudomonadati</taxon>
        <taxon>Bacteroidota</taxon>
        <taxon>Chitinophagia</taxon>
        <taxon>Chitinophagales</taxon>
        <taxon>Chitinophagaceae</taxon>
        <taxon>Niastella</taxon>
    </lineage>
</organism>
<dbReference type="InterPro" id="IPR003680">
    <property type="entry name" value="Flavodoxin_fold"/>
</dbReference>
<comment type="caution">
    <text evidence="3">The sequence shown here is derived from an EMBL/GenBank/DDBJ whole genome shotgun (WGS) entry which is preliminary data.</text>
</comment>
<dbReference type="STRING" id="550983.A4R26_05910"/>
<dbReference type="EMBL" id="LWBP01000210">
    <property type="protein sequence ID" value="OQP53746.1"/>
    <property type="molecule type" value="Genomic_DNA"/>
</dbReference>
<dbReference type="PANTHER" id="PTHR47307">
    <property type="entry name" value="GLUTATHIONE-REGULATED POTASSIUM-EFFLUX SYSTEM ANCILLARY PROTEIN KEFG"/>
    <property type="match status" value="1"/>
</dbReference>
<gene>
    <name evidence="3" type="ORF">A4R26_05910</name>
</gene>
<dbReference type="Pfam" id="PF02525">
    <property type="entry name" value="Flavodoxin_2"/>
    <property type="match status" value="1"/>
</dbReference>
<feature type="domain" description="Flavodoxin-like fold" evidence="2">
    <location>
        <begin position="2"/>
        <end position="170"/>
    </location>
</feature>
<dbReference type="AlphaFoldDB" id="A0A1V9F6A0"/>
<keyword evidence="1" id="KW-0560">Oxidoreductase</keyword>
<dbReference type="InterPro" id="IPR029039">
    <property type="entry name" value="Flavoprotein-like_sf"/>
</dbReference>
<dbReference type="Proteomes" id="UP000192276">
    <property type="component" value="Unassembled WGS sequence"/>
</dbReference>
<dbReference type="InterPro" id="IPR046980">
    <property type="entry name" value="KefG/KefF"/>
</dbReference>
<dbReference type="OrthoDB" id="652200at2"/>